<proteinExistence type="predicted"/>
<evidence type="ECO:0000313" key="3">
    <source>
        <dbReference type="Proteomes" id="UP000054776"/>
    </source>
</evidence>
<evidence type="ECO:0000313" key="2">
    <source>
        <dbReference type="EMBL" id="KRY28603.1"/>
    </source>
</evidence>
<keyword evidence="3" id="KW-1185">Reference proteome</keyword>
<sequence>MEKIYKYYGQPLYGFSKPPIGHRRRGPIEDERIRTRAAYWKPTVIQIGASDIERSHVEQSAAEVVVTESSSSTRRAYRGSASWSTSRESRRRQLERIEARQKLRTRKAPYDREGYAPTLENAELEIDMSDETGVFTLVSEGEPMKDGIEASTLRRSRRINKGIPPKRLSYNIRATKICEPTSWEEVMKLPARERNKWIAAAEEEMTLLKRKGVFELVEPPDGCNVISSKWIFKAKRDASGKIHSYKARLVARGFSQRLGEDYDETFAPVVKHETIRTLLSIAAVKSLHVRHFVNCACLNAELPEKLYMEQPPGFEDTNKDMVWQLKRSIYGLKQSTRAWNTKTREMLLSVSVKQRQIYACIQERSHPVV</sequence>
<name>A0A0V1AV24_TRISP</name>
<evidence type="ECO:0000259" key="1">
    <source>
        <dbReference type="Pfam" id="PF07727"/>
    </source>
</evidence>
<dbReference type="InterPro" id="IPR013103">
    <property type="entry name" value="RVT_2"/>
</dbReference>
<dbReference type="EMBL" id="JYDH01000198">
    <property type="protein sequence ID" value="KRY28603.1"/>
    <property type="molecule type" value="Genomic_DNA"/>
</dbReference>
<organism evidence="2 3">
    <name type="scientific">Trichinella spiralis</name>
    <name type="common">Trichina worm</name>
    <dbReference type="NCBI Taxonomy" id="6334"/>
    <lineage>
        <taxon>Eukaryota</taxon>
        <taxon>Metazoa</taxon>
        <taxon>Ecdysozoa</taxon>
        <taxon>Nematoda</taxon>
        <taxon>Enoplea</taxon>
        <taxon>Dorylaimia</taxon>
        <taxon>Trichinellida</taxon>
        <taxon>Trichinellidae</taxon>
        <taxon>Trichinella</taxon>
    </lineage>
</organism>
<dbReference type="STRING" id="6334.A0A0V1AV24"/>
<dbReference type="InParanoid" id="A0A0V1AV24"/>
<dbReference type="OrthoDB" id="8059723at2759"/>
<protein>
    <submittedName>
        <fullName evidence="2">Retrovirus-related Pol polyprotein from transposon TNT 1-94</fullName>
    </submittedName>
</protein>
<reference evidence="2 3" key="1">
    <citation type="submission" date="2015-01" db="EMBL/GenBank/DDBJ databases">
        <title>Evolution of Trichinella species and genotypes.</title>
        <authorList>
            <person name="Korhonen P.K."/>
            <person name="Edoardo P."/>
            <person name="Giuseppe L.R."/>
            <person name="Gasser R.B."/>
        </authorList>
    </citation>
    <scope>NUCLEOTIDE SEQUENCE [LARGE SCALE GENOMIC DNA]</scope>
    <source>
        <strain evidence="2">ISS3</strain>
    </source>
</reference>
<feature type="domain" description="Reverse transcriptase Ty1/copia-type" evidence="1">
    <location>
        <begin position="213"/>
        <end position="358"/>
    </location>
</feature>
<gene>
    <name evidence="2" type="ORF">T01_3091</name>
</gene>
<comment type="caution">
    <text evidence="2">The sequence shown here is derived from an EMBL/GenBank/DDBJ whole genome shotgun (WGS) entry which is preliminary data.</text>
</comment>
<dbReference type="Pfam" id="PF07727">
    <property type="entry name" value="RVT_2"/>
    <property type="match status" value="1"/>
</dbReference>
<dbReference type="eggNOG" id="KOG0017">
    <property type="taxonomic scope" value="Eukaryota"/>
</dbReference>
<dbReference type="AlphaFoldDB" id="A0A0V1AV24"/>
<dbReference type="Proteomes" id="UP000054776">
    <property type="component" value="Unassembled WGS sequence"/>
</dbReference>
<accession>A0A0V1AV24</accession>